<dbReference type="InParanoid" id="A0A165A6U6"/>
<evidence type="ECO:0000256" key="2">
    <source>
        <dbReference type="ARBA" id="ARBA00009054"/>
    </source>
</evidence>
<gene>
    <name evidence="8" type="ORF">L228DRAFT_34217</name>
</gene>
<keyword evidence="4" id="KW-0496">Mitochondrion</keyword>
<keyword evidence="3 4" id="KW-0143">Chaperone</keyword>
<evidence type="ECO:0000256" key="1">
    <source>
        <dbReference type="ARBA" id="ARBA00004305"/>
    </source>
</evidence>
<evidence type="ECO:0000256" key="6">
    <source>
        <dbReference type="SAM" id="Coils"/>
    </source>
</evidence>
<feature type="region of interest" description="Disordered" evidence="7">
    <location>
        <begin position="60"/>
        <end position="90"/>
    </location>
</feature>
<dbReference type="FunCoup" id="A0A165A6U6">
    <property type="interactions" value="825"/>
</dbReference>
<evidence type="ECO:0000313" key="9">
    <source>
        <dbReference type="Proteomes" id="UP000076632"/>
    </source>
</evidence>
<comment type="subcellular location">
    <subcellularLocation>
        <location evidence="1 4">Mitochondrion matrix</location>
    </subcellularLocation>
</comment>
<comment type="function">
    <text evidence="4">Essential component of the PAM complex, a complex required for the translocation of transit peptide-containing proteins from the inner membrane into the mitochondrial matrix in an ATP-dependent manner.</text>
</comment>
<dbReference type="InterPro" id="IPR009012">
    <property type="entry name" value="GrpE_head"/>
</dbReference>
<dbReference type="CDD" id="cd00446">
    <property type="entry name" value="GrpE"/>
    <property type="match status" value="1"/>
</dbReference>
<dbReference type="GO" id="GO:0042026">
    <property type="term" value="P:protein refolding"/>
    <property type="evidence" value="ECO:0007669"/>
    <property type="project" value="EnsemblFungi"/>
</dbReference>
<dbReference type="GO" id="GO:0001405">
    <property type="term" value="C:PAM complex, Tim23 associated import motor"/>
    <property type="evidence" value="ECO:0007669"/>
    <property type="project" value="EnsemblFungi"/>
</dbReference>
<dbReference type="AlphaFoldDB" id="A0A165A6U6"/>
<dbReference type="GO" id="GO:0051087">
    <property type="term" value="F:protein-folding chaperone binding"/>
    <property type="evidence" value="ECO:0007669"/>
    <property type="project" value="InterPro"/>
</dbReference>
<keyword evidence="9" id="KW-1185">Reference proteome</keyword>
<evidence type="ECO:0000256" key="7">
    <source>
        <dbReference type="SAM" id="MobiDB-lite"/>
    </source>
</evidence>
<dbReference type="Proteomes" id="UP000076632">
    <property type="component" value="Unassembled WGS sequence"/>
</dbReference>
<dbReference type="GeneID" id="28901638"/>
<dbReference type="GO" id="GO:0042803">
    <property type="term" value="F:protein homodimerization activity"/>
    <property type="evidence" value="ECO:0007669"/>
    <property type="project" value="InterPro"/>
</dbReference>
<protein>
    <recommendedName>
        <fullName evidence="4">GrpE protein homolog</fullName>
    </recommendedName>
</protein>
<dbReference type="GO" id="GO:0000774">
    <property type="term" value="F:adenyl-nucleotide exchange factor activity"/>
    <property type="evidence" value="ECO:0007669"/>
    <property type="project" value="EnsemblFungi"/>
</dbReference>
<dbReference type="SUPFAM" id="SSF51064">
    <property type="entry name" value="Head domain of nucleotide exchange factor GrpE"/>
    <property type="match status" value="1"/>
</dbReference>
<dbReference type="FunFam" id="2.30.22.10:FF:000002">
    <property type="entry name" value="GrpE protein homolog"/>
    <property type="match status" value="1"/>
</dbReference>
<comment type="similarity">
    <text evidence="2 5">Belongs to the GrpE family.</text>
</comment>
<evidence type="ECO:0000256" key="4">
    <source>
        <dbReference type="RuleBase" id="RU000640"/>
    </source>
</evidence>
<keyword evidence="6" id="KW-0175">Coiled coil</keyword>
<evidence type="ECO:0000256" key="5">
    <source>
        <dbReference type="RuleBase" id="RU004478"/>
    </source>
</evidence>
<dbReference type="STRING" id="1328760.A0A165A6U6"/>
<organism evidence="8 9">
    <name type="scientific">Xylona heveae (strain CBS 132557 / TC161)</name>
    <dbReference type="NCBI Taxonomy" id="1328760"/>
    <lineage>
        <taxon>Eukaryota</taxon>
        <taxon>Fungi</taxon>
        <taxon>Dikarya</taxon>
        <taxon>Ascomycota</taxon>
        <taxon>Pezizomycotina</taxon>
        <taxon>Xylonomycetes</taxon>
        <taxon>Xylonales</taxon>
        <taxon>Xylonaceae</taxon>
        <taxon>Xylona</taxon>
    </lineage>
</organism>
<evidence type="ECO:0000313" key="8">
    <source>
        <dbReference type="EMBL" id="KZF20035.1"/>
    </source>
</evidence>
<dbReference type="RefSeq" id="XP_018185590.1">
    <property type="nucleotide sequence ID" value="XM_018336501.1"/>
</dbReference>
<dbReference type="GO" id="GO:0030150">
    <property type="term" value="P:protein import into mitochondrial matrix"/>
    <property type="evidence" value="ECO:0007669"/>
    <property type="project" value="EnsemblFungi"/>
</dbReference>
<dbReference type="GO" id="GO:0051082">
    <property type="term" value="F:unfolded protein binding"/>
    <property type="evidence" value="ECO:0007669"/>
    <property type="project" value="TreeGrafter"/>
</dbReference>
<feature type="compositionally biased region" description="Basic and acidic residues" evidence="7">
    <location>
        <begin position="70"/>
        <end position="90"/>
    </location>
</feature>
<dbReference type="SUPFAM" id="SSF58014">
    <property type="entry name" value="Coiled-coil domain of nucleotide exchange factor GrpE"/>
    <property type="match status" value="1"/>
</dbReference>
<dbReference type="PROSITE" id="PS01071">
    <property type="entry name" value="GRPE"/>
    <property type="match status" value="1"/>
</dbReference>
<dbReference type="PANTHER" id="PTHR21237">
    <property type="entry name" value="GRPE PROTEIN"/>
    <property type="match status" value="1"/>
</dbReference>
<dbReference type="Gene3D" id="3.90.20.20">
    <property type="match status" value="1"/>
</dbReference>
<dbReference type="OrthoDB" id="201635at2759"/>
<dbReference type="OMA" id="PHRHQAI"/>
<dbReference type="HAMAP" id="MF_01151">
    <property type="entry name" value="GrpE"/>
    <property type="match status" value="1"/>
</dbReference>
<sequence>MFQRTILRQSRAFAAQAARSVSTSSSSSPALQSQFNACRAASARAVNANLRSRGLLSASKARCYSSTAAESEKKEEGKKEEKTEEEDPVKKELEAKKKELEAKKKEASELKDRYLRSVAEFQNLQERTKRDIQAAKDFAIQKFANDLLDTVDNLDRALGTVPLDKLASSEDAKKENHELLTLHDGIKMTEHIFIQTLKKHGLERFDPENERFDPNLHEATFMTPMPGKEDGTVMFTQQKGFLLNGRVVRPAKVGVVKNGST</sequence>
<feature type="coiled-coil region" evidence="6">
    <location>
        <begin position="90"/>
        <end position="127"/>
    </location>
</feature>
<dbReference type="PANTHER" id="PTHR21237:SF23">
    <property type="entry name" value="GRPE PROTEIN HOMOLOG, MITOCHONDRIAL"/>
    <property type="match status" value="1"/>
</dbReference>
<reference evidence="8 9" key="1">
    <citation type="journal article" date="2016" name="Fungal Biol.">
        <title>The genome of Xylona heveae provides a window into fungal endophytism.</title>
        <authorList>
            <person name="Gazis R."/>
            <person name="Kuo A."/>
            <person name="Riley R."/>
            <person name="LaButti K."/>
            <person name="Lipzen A."/>
            <person name="Lin J."/>
            <person name="Amirebrahimi M."/>
            <person name="Hesse C.N."/>
            <person name="Spatafora J.W."/>
            <person name="Henrissat B."/>
            <person name="Hainaut M."/>
            <person name="Grigoriev I.V."/>
            <person name="Hibbett D.S."/>
        </authorList>
    </citation>
    <scope>NUCLEOTIDE SEQUENCE [LARGE SCALE GENOMIC DNA]</scope>
    <source>
        <strain evidence="8 9">TC161</strain>
    </source>
</reference>
<name>A0A165A6U6_XYLHT</name>
<dbReference type="Gene3D" id="2.30.22.10">
    <property type="entry name" value="Head domain of nucleotide exchange factor GrpE"/>
    <property type="match status" value="1"/>
</dbReference>
<dbReference type="Pfam" id="PF01025">
    <property type="entry name" value="GrpE"/>
    <property type="match status" value="1"/>
</dbReference>
<dbReference type="PRINTS" id="PR00773">
    <property type="entry name" value="GRPEPROTEIN"/>
</dbReference>
<proteinExistence type="inferred from homology"/>
<dbReference type="InterPro" id="IPR000740">
    <property type="entry name" value="GrpE"/>
</dbReference>
<evidence type="ECO:0000256" key="3">
    <source>
        <dbReference type="ARBA" id="ARBA00023186"/>
    </source>
</evidence>
<accession>A0A165A6U6</accession>
<dbReference type="InterPro" id="IPR013805">
    <property type="entry name" value="GrpE_CC"/>
</dbReference>
<dbReference type="EMBL" id="KV407464">
    <property type="protein sequence ID" value="KZF20035.1"/>
    <property type="molecule type" value="Genomic_DNA"/>
</dbReference>